<sequence length="122" mass="13625">MDKFKEPKTKDTVFKISALLILLAAVVYLFNPFVAACTMAVGVIGFGFGVFTSPYPGKSMRGKRLASIRVFGVVAMAVATYLMFEQMNEWVVAMLIGAVLTLYTAIILPREYEREQREDDTK</sequence>
<evidence type="ECO:0000256" key="1">
    <source>
        <dbReference type="SAM" id="Phobius"/>
    </source>
</evidence>
<keyword evidence="1" id="KW-0812">Transmembrane</keyword>
<dbReference type="SUPFAM" id="SSF103473">
    <property type="entry name" value="MFS general substrate transporter"/>
    <property type="match status" value="1"/>
</dbReference>
<dbReference type="Proteomes" id="UP000184480">
    <property type="component" value="Unassembled WGS sequence"/>
</dbReference>
<gene>
    <name evidence="2" type="ORF">SAMN05444362_101565</name>
</gene>
<dbReference type="EMBL" id="FQUC01000001">
    <property type="protein sequence ID" value="SHE54533.1"/>
    <property type="molecule type" value="Genomic_DNA"/>
</dbReference>
<protein>
    <submittedName>
        <fullName evidence="2">Uncharacterized protein</fullName>
    </submittedName>
</protein>
<dbReference type="InterPro" id="IPR036259">
    <property type="entry name" value="MFS_trans_sf"/>
</dbReference>
<feature type="transmembrane region" description="Helical" evidence="1">
    <location>
        <begin position="66"/>
        <end position="84"/>
    </location>
</feature>
<evidence type="ECO:0000313" key="2">
    <source>
        <dbReference type="EMBL" id="SHE54533.1"/>
    </source>
</evidence>
<organism evidence="2 3">
    <name type="scientific">Dysgonomonas macrotermitis</name>
    <dbReference type="NCBI Taxonomy" id="1346286"/>
    <lineage>
        <taxon>Bacteria</taxon>
        <taxon>Pseudomonadati</taxon>
        <taxon>Bacteroidota</taxon>
        <taxon>Bacteroidia</taxon>
        <taxon>Bacteroidales</taxon>
        <taxon>Dysgonomonadaceae</taxon>
        <taxon>Dysgonomonas</taxon>
    </lineage>
</organism>
<keyword evidence="1" id="KW-0472">Membrane</keyword>
<dbReference type="STRING" id="1346286.SAMN05444362_101565"/>
<dbReference type="AlphaFoldDB" id="A0A1M4UD87"/>
<dbReference type="RefSeq" id="WP_062175631.1">
    <property type="nucleotide sequence ID" value="NZ_BBXL01000001.1"/>
</dbReference>
<feature type="transmembrane region" description="Helical" evidence="1">
    <location>
        <begin position="36"/>
        <end position="54"/>
    </location>
</feature>
<reference evidence="3" key="1">
    <citation type="submission" date="2016-11" db="EMBL/GenBank/DDBJ databases">
        <authorList>
            <person name="Varghese N."/>
            <person name="Submissions S."/>
        </authorList>
    </citation>
    <scope>NUCLEOTIDE SEQUENCE [LARGE SCALE GENOMIC DNA]</scope>
    <source>
        <strain evidence="3">DSM 27370</strain>
    </source>
</reference>
<proteinExistence type="predicted"/>
<keyword evidence="3" id="KW-1185">Reference proteome</keyword>
<name>A0A1M4UD87_9BACT</name>
<evidence type="ECO:0000313" key="3">
    <source>
        <dbReference type="Proteomes" id="UP000184480"/>
    </source>
</evidence>
<feature type="transmembrane region" description="Helical" evidence="1">
    <location>
        <begin position="90"/>
        <end position="108"/>
    </location>
</feature>
<dbReference type="OrthoDB" id="997397at2"/>
<keyword evidence="1" id="KW-1133">Transmembrane helix</keyword>
<accession>A0A1M4UD87</accession>
<feature type="transmembrane region" description="Helical" evidence="1">
    <location>
        <begin position="12"/>
        <end position="30"/>
    </location>
</feature>